<dbReference type="EMBL" id="GECU01016821">
    <property type="protein sequence ID" value="JAS90885.1"/>
    <property type="molecule type" value="Transcribed_RNA"/>
</dbReference>
<feature type="coiled-coil region" evidence="1">
    <location>
        <begin position="210"/>
        <end position="237"/>
    </location>
</feature>
<reference evidence="2" key="1">
    <citation type="submission" date="2015-11" db="EMBL/GenBank/DDBJ databases">
        <title>De novo transcriptome assembly of four potential Pierce s Disease insect vectors from Arizona vineyards.</title>
        <authorList>
            <person name="Tassone E.E."/>
        </authorList>
    </citation>
    <scope>NUCLEOTIDE SEQUENCE</scope>
</reference>
<keyword evidence="1" id="KW-0175">Coiled coil</keyword>
<evidence type="ECO:0000256" key="1">
    <source>
        <dbReference type="SAM" id="Coils"/>
    </source>
</evidence>
<sequence>GRDCSQCQARHILTDKGCSSCDDGCTGLLLDKTELLAAELADKAGHLEGGGLAPPWEQLFALEHRTMDHQLLLEQYKNASRAMQNLPAKIDEDISKKVKQLLNKAKKMEKLCNTTNFNAFDTKTEADSLFSEIKEMDAENKGIISQLQGYGVGDKEGISIAAALFEAKLLIGDIRDSNFEPLKKSAVGAQNYCEETLGHVQRNTGDFPDVDSLRGRLTELQERVMDLDLLLSTIRNNANKASKITQDSRDVLNNAKKTIDMTVNMEMDVMEAANKSLELINTAKVSNDETRDDITGLEMMRDQLRNLTMDAEQKESELSLMNPIIENEYVRPAQRHAEDLMRRAQEYADLFVPTRQDAGFALRASKAYQDIVDALKSAREAADNASMAADIAYDKIYPEVGDFSMIDRASAVRAKSRELGGIIESKQRTVDDLRQKVVAPKASVEGLRDLLTAAAHGDNAISRELQKLSTDFVGEAATESLMAAEELEDQTVLLKSDADSVTNKIENELKPAMRKLTSEGEESITAAQNMISQVNANARKAQDLASQIAMTARRQQEEFAVWNNSIAAKLNELRSKIMQARHTADGI</sequence>
<evidence type="ECO:0008006" key="3">
    <source>
        <dbReference type="Google" id="ProtNLM"/>
    </source>
</evidence>
<feature type="non-terminal residue" evidence="2">
    <location>
        <position position="587"/>
    </location>
</feature>
<dbReference type="AlphaFoldDB" id="A0A1B6IVC0"/>
<proteinExistence type="predicted"/>
<name>A0A1B6IVC0_9HEMI</name>
<protein>
    <recommendedName>
        <fullName evidence="3">Laminin EGF-like domain-containing protein</fullName>
    </recommendedName>
</protein>
<feature type="coiled-coil region" evidence="1">
    <location>
        <begin position="484"/>
        <end position="544"/>
    </location>
</feature>
<accession>A0A1B6IVC0</accession>
<evidence type="ECO:0000313" key="2">
    <source>
        <dbReference type="EMBL" id="JAS90885.1"/>
    </source>
</evidence>
<gene>
    <name evidence="2" type="ORF">g.5088</name>
</gene>
<organism evidence="2">
    <name type="scientific">Homalodisca liturata</name>
    <dbReference type="NCBI Taxonomy" id="320908"/>
    <lineage>
        <taxon>Eukaryota</taxon>
        <taxon>Metazoa</taxon>
        <taxon>Ecdysozoa</taxon>
        <taxon>Arthropoda</taxon>
        <taxon>Hexapoda</taxon>
        <taxon>Insecta</taxon>
        <taxon>Pterygota</taxon>
        <taxon>Neoptera</taxon>
        <taxon>Paraneoptera</taxon>
        <taxon>Hemiptera</taxon>
        <taxon>Auchenorrhyncha</taxon>
        <taxon>Membracoidea</taxon>
        <taxon>Cicadellidae</taxon>
        <taxon>Cicadellinae</taxon>
        <taxon>Proconiini</taxon>
        <taxon>Homalodisca</taxon>
    </lineage>
</organism>
<feature type="non-terminal residue" evidence="2">
    <location>
        <position position="1"/>
    </location>
</feature>